<dbReference type="EMBL" id="JALAYX010000001">
    <property type="protein sequence ID" value="MCJ8236729.1"/>
    <property type="molecule type" value="Genomic_DNA"/>
</dbReference>
<organism evidence="2 3">
    <name type="scientific">Peteryoungia algae</name>
    <dbReference type="NCBI Taxonomy" id="2919917"/>
    <lineage>
        <taxon>Bacteria</taxon>
        <taxon>Pseudomonadati</taxon>
        <taxon>Pseudomonadota</taxon>
        <taxon>Alphaproteobacteria</taxon>
        <taxon>Hyphomicrobiales</taxon>
        <taxon>Rhizobiaceae</taxon>
        <taxon>Peteryoungia</taxon>
    </lineage>
</organism>
<proteinExistence type="predicted"/>
<dbReference type="InterPro" id="IPR038404">
    <property type="entry name" value="TRAP_DctP_sf"/>
</dbReference>
<sequence length="116" mass="12072">MGISSAPIALDLSITQPVPIPISRPYLTTGLGTWDGLPDEVKEAALSVSASVQDWSFSQGETADNELVDKVKAAGVEVNQPDKKAFIEASAPVYAAFASQVEGGDVLVSRAQALAK</sequence>
<protein>
    <submittedName>
        <fullName evidence="2">Uncharacterized protein</fullName>
    </submittedName>
</protein>
<comment type="caution">
    <text evidence="2">The sequence shown here is derived from an EMBL/GenBank/DDBJ whole genome shotgun (WGS) entry which is preliminary data.</text>
</comment>
<dbReference type="Gene3D" id="3.40.190.170">
    <property type="entry name" value="Bacterial extracellular solute-binding protein, family 7"/>
    <property type="match status" value="1"/>
</dbReference>
<dbReference type="InterPro" id="IPR018389">
    <property type="entry name" value="DctP_fam"/>
</dbReference>
<name>A0ABT0CUX4_9HYPH</name>
<keyword evidence="2" id="KW-0614">Plasmid</keyword>
<dbReference type="Proteomes" id="UP001522662">
    <property type="component" value="Unassembled WGS sequence"/>
</dbReference>
<evidence type="ECO:0000313" key="2">
    <source>
        <dbReference type="EMBL" id="MCJ8236729.1"/>
    </source>
</evidence>
<accession>A0ABT0CUX4</accession>
<keyword evidence="1" id="KW-0732">Signal</keyword>
<gene>
    <name evidence="2" type="ORF">MKJ03_00165</name>
</gene>
<evidence type="ECO:0000313" key="3">
    <source>
        <dbReference type="Proteomes" id="UP001522662"/>
    </source>
</evidence>
<dbReference type="Pfam" id="PF03480">
    <property type="entry name" value="DctP"/>
    <property type="match status" value="1"/>
</dbReference>
<reference evidence="2 3" key="1">
    <citation type="submission" date="2022-03" db="EMBL/GenBank/DDBJ databases">
        <title>Rhizobium SSM4.3 sp. nov., isolated from Sediment (Gouqi Island).</title>
        <authorList>
            <person name="Chen G."/>
        </authorList>
    </citation>
    <scope>NUCLEOTIDE SEQUENCE [LARGE SCALE GENOMIC DNA]</scope>
    <source>
        <strain evidence="2 3">SSM4.3</strain>
        <plasmid evidence="2">unnamed</plasmid>
    </source>
</reference>
<keyword evidence="3" id="KW-1185">Reference proteome</keyword>
<evidence type="ECO:0000256" key="1">
    <source>
        <dbReference type="ARBA" id="ARBA00022729"/>
    </source>
</evidence>
<geneLocation type="plasmid" evidence="2">
    <name>unnamed</name>
</geneLocation>